<keyword evidence="4" id="KW-1185">Reference proteome</keyword>
<name>A0AAW9S3A4_9HYPH</name>
<protein>
    <submittedName>
        <fullName evidence="3">Amino acid racemase</fullName>
        <ecNumber evidence="3">5.1.1.-</ecNumber>
    </submittedName>
</protein>
<evidence type="ECO:0000313" key="4">
    <source>
        <dbReference type="Proteomes" id="UP001378188"/>
    </source>
</evidence>
<dbReference type="InterPro" id="IPR033134">
    <property type="entry name" value="Asp/Glu_racemase_AS_2"/>
</dbReference>
<evidence type="ECO:0000256" key="1">
    <source>
        <dbReference type="ARBA" id="ARBA00007847"/>
    </source>
</evidence>
<dbReference type="InterPro" id="IPR015942">
    <property type="entry name" value="Asp/Glu/hydantoin_racemase"/>
</dbReference>
<proteinExistence type="inferred from homology"/>
<dbReference type="RefSeq" id="WP_340331987.1">
    <property type="nucleotide sequence ID" value="NZ_JAZHOF010000011.1"/>
</dbReference>
<dbReference type="InterPro" id="IPR001920">
    <property type="entry name" value="Asp/Glu_race"/>
</dbReference>
<dbReference type="Proteomes" id="UP001378188">
    <property type="component" value="Unassembled WGS sequence"/>
</dbReference>
<evidence type="ECO:0000256" key="2">
    <source>
        <dbReference type="ARBA" id="ARBA00023235"/>
    </source>
</evidence>
<comment type="caution">
    <text evidence="3">The sequence shown here is derived from an EMBL/GenBank/DDBJ whole genome shotgun (WGS) entry which is preliminary data.</text>
</comment>
<accession>A0AAW9S3A4</accession>
<gene>
    <name evidence="3" type="ORF">V3328_22570</name>
</gene>
<dbReference type="AlphaFoldDB" id="A0AAW9S3A4"/>
<dbReference type="InterPro" id="IPR004380">
    <property type="entry name" value="Asp_race"/>
</dbReference>
<reference evidence="3 4" key="1">
    <citation type="submission" date="2024-02" db="EMBL/GenBank/DDBJ databases">
        <title>Genome analysis and characterization of Microbaculum marinisediminis sp. nov., isolated from marine sediment.</title>
        <authorList>
            <person name="Du Z.-J."/>
            <person name="Ye Y.-Q."/>
            <person name="Zhang Z.-R."/>
            <person name="Yuan S.-M."/>
            <person name="Zhang X.-Y."/>
        </authorList>
    </citation>
    <scope>NUCLEOTIDE SEQUENCE [LARGE SCALE GENOMIC DNA]</scope>
    <source>
        <strain evidence="3 4">SDUM1044001</strain>
    </source>
</reference>
<comment type="similarity">
    <text evidence="1">Belongs to the aspartate/glutamate racemases family.</text>
</comment>
<dbReference type="GO" id="GO:0047661">
    <property type="term" value="F:amino-acid racemase activity"/>
    <property type="evidence" value="ECO:0007669"/>
    <property type="project" value="InterPro"/>
</dbReference>
<dbReference type="EMBL" id="JAZHOF010000011">
    <property type="protein sequence ID" value="MEJ8574286.1"/>
    <property type="molecule type" value="Genomic_DNA"/>
</dbReference>
<dbReference type="SUPFAM" id="SSF53681">
    <property type="entry name" value="Aspartate/glutamate racemase"/>
    <property type="match status" value="2"/>
</dbReference>
<dbReference type="PANTHER" id="PTHR21198">
    <property type="entry name" value="GLUTAMATE RACEMASE"/>
    <property type="match status" value="1"/>
</dbReference>
<evidence type="ECO:0000313" key="3">
    <source>
        <dbReference type="EMBL" id="MEJ8574286.1"/>
    </source>
</evidence>
<dbReference type="Pfam" id="PF01177">
    <property type="entry name" value="Asp_Glu_race"/>
    <property type="match status" value="1"/>
</dbReference>
<sequence length="232" mass="25147">MQKIGLIGGLSWVSTAEYYRRLNRIAQQRLGGVTSARLVLESVNRQDYVEAVIERGDEAAACAQILAAARGVEAAGAAFIVICCNDVHRFVDEIEPVLSIPFLHIAEATARAIRASGLERVALLGVRKTMEGDFYPRILARHGIETMVPTEAERAFVHDTIYAELVKDVFTDATRQGYVRLVEALASRGAEGVILGCTEIPLLVRPEDLGVPSFSTTDLHCEAAIERAVAAG</sequence>
<dbReference type="PANTHER" id="PTHR21198:SF7">
    <property type="entry name" value="ASPARTATE-GLUTAMATE RACEMASE FAMILY"/>
    <property type="match status" value="1"/>
</dbReference>
<dbReference type="Gene3D" id="3.40.50.1860">
    <property type="match status" value="2"/>
</dbReference>
<dbReference type="NCBIfam" id="TIGR00035">
    <property type="entry name" value="asp_race"/>
    <property type="match status" value="1"/>
</dbReference>
<dbReference type="EC" id="5.1.1.-" evidence="3"/>
<dbReference type="PROSITE" id="PS00924">
    <property type="entry name" value="ASP_GLU_RACEMASE_2"/>
    <property type="match status" value="1"/>
</dbReference>
<keyword evidence="2 3" id="KW-0413">Isomerase</keyword>
<organism evidence="3 4">
    <name type="scientific">Microbaculum marinum</name>
    <dbReference type="NCBI Taxonomy" id="1764581"/>
    <lineage>
        <taxon>Bacteria</taxon>
        <taxon>Pseudomonadati</taxon>
        <taxon>Pseudomonadota</taxon>
        <taxon>Alphaproteobacteria</taxon>
        <taxon>Hyphomicrobiales</taxon>
        <taxon>Tepidamorphaceae</taxon>
        <taxon>Microbaculum</taxon>
    </lineage>
</organism>